<dbReference type="PROSITE" id="PS50016">
    <property type="entry name" value="ZF_PHD_2"/>
    <property type="match status" value="1"/>
</dbReference>
<dbReference type="InterPro" id="IPR019786">
    <property type="entry name" value="Zinc_finger_PHD-type_CS"/>
</dbReference>
<evidence type="ECO:0000313" key="9">
    <source>
        <dbReference type="Proteomes" id="UP000704712"/>
    </source>
</evidence>
<reference evidence="8" key="1">
    <citation type="submission" date="2020-03" db="EMBL/GenBank/DDBJ databases">
        <title>Hybrid Assembly of Korean Phytophthora infestans isolates.</title>
        <authorList>
            <person name="Prokchorchik M."/>
            <person name="Lee Y."/>
            <person name="Seo J."/>
            <person name="Cho J.-H."/>
            <person name="Park Y.-E."/>
            <person name="Jang D.-C."/>
            <person name="Im J.-S."/>
            <person name="Choi J.-G."/>
            <person name="Park H.-J."/>
            <person name="Lee G.-B."/>
            <person name="Lee Y.-G."/>
            <person name="Hong S.-Y."/>
            <person name="Cho K."/>
            <person name="Sohn K.H."/>
        </authorList>
    </citation>
    <scope>NUCLEOTIDE SEQUENCE</scope>
    <source>
        <strain evidence="8">KR_2_A2</strain>
    </source>
</reference>
<dbReference type="SMART" id="SM00249">
    <property type="entry name" value="PHD"/>
    <property type="match status" value="1"/>
</dbReference>
<dbReference type="InterPro" id="IPR001965">
    <property type="entry name" value="Znf_PHD"/>
</dbReference>
<dbReference type="InterPro" id="IPR013083">
    <property type="entry name" value="Znf_RING/FYVE/PHD"/>
</dbReference>
<evidence type="ECO:0000256" key="1">
    <source>
        <dbReference type="ARBA" id="ARBA00004123"/>
    </source>
</evidence>
<feature type="region of interest" description="Disordered" evidence="6">
    <location>
        <begin position="259"/>
        <end position="430"/>
    </location>
</feature>
<comment type="subcellular location">
    <subcellularLocation>
        <location evidence="1">Nucleus</location>
    </subcellularLocation>
</comment>
<evidence type="ECO:0000313" key="8">
    <source>
        <dbReference type="EMBL" id="KAF4144479.1"/>
    </source>
</evidence>
<dbReference type="Proteomes" id="UP000704712">
    <property type="component" value="Unassembled WGS sequence"/>
</dbReference>
<dbReference type="PANTHER" id="PTHR45915">
    <property type="entry name" value="TRANSCRIPTION INTERMEDIARY FACTOR"/>
    <property type="match status" value="1"/>
</dbReference>
<evidence type="ECO:0000256" key="2">
    <source>
        <dbReference type="ARBA" id="ARBA00022723"/>
    </source>
</evidence>
<evidence type="ECO:0000256" key="4">
    <source>
        <dbReference type="ARBA" id="ARBA00022833"/>
    </source>
</evidence>
<dbReference type="Gene3D" id="1.10.10.60">
    <property type="entry name" value="Homeodomain-like"/>
    <property type="match status" value="1"/>
</dbReference>
<dbReference type="PANTHER" id="PTHR45915:SF6">
    <property type="entry name" value="E3 UBIQUITIN-PROTEIN LIGASE TRIM33"/>
    <property type="match status" value="1"/>
</dbReference>
<dbReference type="GO" id="GO:0000785">
    <property type="term" value="C:chromatin"/>
    <property type="evidence" value="ECO:0007669"/>
    <property type="project" value="TreeGrafter"/>
</dbReference>
<dbReference type="EMBL" id="JAACNO010000856">
    <property type="protein sequence ID" value="KAF4144479.1"/>
    <property type="molecule type" value="Genomic_DNA"/>
</dbReference>
<gene>
    <name evidence="8" type="ORF">GN958_ATG06327</name>
</gene>
<dbReference type="GO" id="GO:0005634">
    <property type="term" value="C:nucleus"/>
    <property type="evidence" value="ECO:0007669"/>
    <property type="project" value="UniProtKB-SubCell"/>
</dbReference>
<evidence type="ECO:0000256" key="5">
    <source>
        <dbReference type="PROSITE-ProRule" id="PRU00146"/>
    </source>
</evidence>
<evidence type="ECO:0000259" key="7">
    <source>
        <dbReference type="PROSITE" id="PS50016"/>
    </source>
</evidence>
<accession>A0A8S9UZT3</accession>
<dbReference type="AlphaFoldDB" id="A0A8S9UZT3"/>
<dbReference type="Gene3D" id="3.30.40.10">
    <property type="entry name" value="Zinc/RING finger domain, C3HC4 (zinc finger)"/>
    <property type="match status" value="1"/>
</dbReference>
<dbReference type="InterPro" id="IPR019787">
    <property type="entry name" value="Znf_PHD-finger"/>
</dbReference>
<keyword evidence="3 5" id="KW-0863">Zinc-finger</keyword>
<dbReference type="PROSITE" id="PS01359">
    <property type="entry name" value="ZF_PHD_1"/>
    <property type="match status" value="1"/>
</dbReference>
<evidence type="ECO:0000256" key="6">
    <source>
        <dbReference type="SAM" id="MobiDB-lite"/>
    </source>
</evidence>
<dbReference type="GO" id="GO:0008270">
    <property type="term" value="F:zinc ion binding"/>
    <property type="evidence" value="ECO:0007669"/>
    <property type="project" value="UniProtKB-KW"/>
</dbReference>
<feature type="compositionally biased region" description="Polar residues" evidence="6">
    <location>
        <begin position="316"/>
        <end position="351"/>
    </location>
</feature>
<dbReference type="InterPro" id="IPR011011">
    <property type="entry name" value="Znf_FYVE_PHD"/>
</dbReference>
<name>A0A8S9UZT3_PHYIN</name>
<proteinExistence type="predicted"/>
<dbReference type="CDD" id="cd15539">
    <property type="entry name" value="PHD1_AIRE"/>
    <property type="match status" value="1"/>
</dbReference>
<feature type="compositionally biased region" description="Low complexity" evidence="6">
    <location>
        <begin position="286"/>
        <end position="308"/>
    </location>
</feature>
<sequence length="430" mass="48250">MVAKKPAACRAEIPPMLSQEQRDAVLYTPQCRQRWGERRVTEETSVLEAEDIEEFLTEFSWLKEKELALQCLFDGEFDVPKAVGLLHTARRESYKARRDQDKRLPFKVLKEAIATHGKKFHLVKQSLGEKAITCEVVSKYYLWKRTDDFKEWWRQQKTMKRRKTKKEAERLRQWADESDSDTDAFLGYHNRHCELCATGGSLLCCDGCPRAYHISCAQPPITKLRKDEDWFCSHCQEEFGGSKPKLTSSDQSEHCMTYAIPPGLQRPLTESMTDASSYEEDDEQESYSGDETVGSESSAESDNSDNASKCPRPNELSLNSGSLTDNESDSTAARIPSTSPANDNIGSNKPELTSGPVARSPAAKRKSDGADACIPSEPSSAAPIKHSVEASPVGAMRALPVQLERPGSGRKRHRKMLAPRHIPPSRFDSY</sequence>
<evidence type="ECO:0000256" key="3">
    <source>
        <dbReference type="ARBA" id="ARBA00022771"/>
    </source>
</evidence>
<protein>
    <submittedName>
        <fullName evidence="8">PHD finger domain-containing protein</fullName>
    </submittedName>
</protein>
<feature type="compositionally biased region" description="Basic residues" evidence="6">
    <location>
        <begin position="408"/>
        <end position="418"/>
    </location>
</feature>
<comment type="caution">
    <text evidence="8">The sequence shown here is derived from an EMBL/GenBank/DDBJ whole genome shotgun (WGS) entry which is preliminary data.</text>
</comment>
<dbReference type="Pfam" id="PF00628">
    <property type="entry name" value="PHD"/>
    <property type="match status" value="1"/>
</dbReference>
<organism evidence="8 9">
    <name type="scientific">Phytophthora infestans</name>
    <name type="common">Potato late blight agent</name>
    <name type="synonym">Botrytis infestans</name>
    <dbReference type="NCBI Taxonomy" id="4787"/>
    <lineage>
        <taxon>Eukaryota</taxon>
        <taxon>Sar</taxon>
        <taxon>Stramenopiles</taxon>
        <taxon>Oomycota</taxon>
        <taxon>Peronosporomycetes</taxon>
        <taxon>Peronosporales</taxon>
        <taxon>Peronosporaceae</taxon>
        <taxon>Phytophthora</taxon>
    </lineage>
</organism>
<dbReference type="SUPFAM" id="SSF57903">
    <property type="entry name" value="FYVE/PHD zinc finger"/>
    <property type="match status" value="1"/>
</dbReference>
<keyword evidence="2" id="KW-0479">Metal-binding</keyword>
<feature type="domain" description="PHD-type" evidence="7">
    <location>
        <begin position="190"/>
        <end position="238"/>
    </location>
</feature>
<keyword evidence="4" id="KW-0862">Zinc</keyword>